<dbReference type="EMBL" id="CAJNOE010000829">
    <property type="protein sequence ID" value="CAF1341938.1"/>
    <property type="molecule type" value="Genomic_DNA"/>
</dbReference>
<accession>A0A819NTW8</accession>
<evidence type="ECO:0000313" key="2">
    <source>
        <dbReference type="EMBL" id="CAF1341938.1"/>
    </source>
</evidence>
<evidence type="ECO:0000313" key="4">
    <source>
        <dbReference type="Proteomes" id="UP000663868"/>
    </source>
</evidence>
<comment type="caution">
    <text evidence="3">The sequence shown here is derived from an EMBL/GenBank/DDBJ whole genome shotgun (WGS) entry which is preliminary data.</text>
</comment>
<gene>
    <name evidence="2" type="ORF">IZO911_LOCUS36280</name>
    <name evidence="3" type="ORF">KXQ929_LOCUS28523</name>
</gene>
<dbReference type="AlphaFoldDB" id="A0A819NTW8"/>
<evidence type="ECO:0000313" key="3">
    <source>
        <dbReference type="EMBL" id="CAF4001849.1"/>
    </source>
</evidence>
<dbReference type="EMBL" id="CAJOBB010002829">
    <property type="protein sequence ID" value="CAF4001849.1"/>
    <property type="molecule type" value="Genomic_DNA"/>
</dbReference>
<organism evidence="3 4">
    <name type="scientific">Adineta steineri</name>
    <dbReference type="NCBI Taxonomy" id="433720"/>
    <lineage>
        <taxon>Eukaryota</taxon>
        <taxon>Metazoa</taxon>
        <taxon>Spiralia</taxon>
        <taxon>Gnathifera</taxon>
        <taxon>Rotifera</taxon>
        <taxon>Eurotatoria</taxon>
        <taxon>Bdelloidea</taxon>
        <taxon>Adinetida</taxon>
        <taxon>Adinetidae</taxon>
        <taxon>Adineta</taxon>
    </lineage>
</organism>
<evidence type="ECO:0000259" key="1">
    <source>
        <dbReference type="SMART" id="SM00322"/>
    </source>
</evidence>
<feature type="domain" description="K Homology" evidence="1">
    <location>
        <begin position="132"/>
        <end position="206"/>
    </location>
</feature>
<dbReference type="GO" id="GO:0003723">
    <property type="term" value="F:RNA binding"/>
    <property type="evidence" value="ECO:0007669"/>
    <property type="project" value="InterPro"/>
</dbReference>
<proteinExistence type="predicted"/>
<dbReference type="InterPro" id="IPR004087">
    <property type="entry name" value="KH_dom"/>
</dbReference>
<dbReference type="SMART" id="SM00322">
    <property type="entry name" value="KH"/>
    <property type="match status" value="1"/>
</dbReference>
<dbReference type="Proteomes" id="UP000663868">
    <property type="component" value="Unassembled WGS sequence"/>
</dbReference>
<sequence>MVSFSGFITEFNKETNYGYIQTQTDSQTTNERRLKFHIFNLKTNSKRCVTKEDLTFLGELFDFDIIQHTDGTEDEAINIRHRVLMCPIAGCSRLKAFISKNILDEHIHNKHCQEKKIVETKPQKKVVVKKPIPFTIKLMTSSGAVIGRFIGKNGVNLKEFQKTNHVQLKILTKTTAISLTQNPTVEIRVKPMKINVNTDDISQKLKSLWEKSVREQQKEENKFKQILFNRIERRSIPVKQIDFNSDTRRVRAFTLSGDELVRRRSTRYGQTEAILRKQQARSTLSLEGHRCAATGDLQQGGIKLIYIQSKKKISMKDKQWLVKEQLYDMSSDIDDE</sequence>
<protein>
    <recommendedName>
        <fullName evidence="1">K Homology domain-containing protein</fullName>
    </recommendedName>
</protein>
<reference evidence="3" key="1">
    <citation type="submission" date="2021-02" db="EMBL/GenBank/DDBJ databases">
        <authorList>
            <person name="Nowell W R."/>
        </authorList>
    </citation>
    <scope>NUCLEOTIDE SEQUENCE</scope>
</reference>
<dbReference type="Proteomes" id="UP000663860">
    <property type="component" value="Unassembled WGS sequence"/>
</dbReference>
<dbReference type="InterPro" id="IPR036612">
    <property type="entry name" value="KH_dom_type_1_sf"/>
</dbReference>
<name>A0A819NTW8_9BILA</name>
<dbReference type="SUPFAM" id="SSF54791">
    <property type="entry name" value="Eukaryotic type KH-domain (KH-domain type I)"/>
    <property type="match status" value="1"/>
</dbReference>